<dbReference type="Proteomes" id="UP001164539">
    <property type="component" value="Chromosome 10"/>
</dbReference>
<evidence type="ECO:0000313" key="1">
    <source>
        <dbReference type="EMBL" id="KAJ4709390.1"/>
    </source>
</evidence>
<keyword evidence="1" id="KW-0675">Receptor</keyword>
<protein>
    <submittedName>
        <fullName evidence="1">Glutamate receptor</fullName>
    </submittedName>
</protein>
<comment type="caution">
    <text evidence="1">The sequence shown here is derived from an EMBL/GenBank/DDBJ whole genome shotgun (WGS) entry which is preliminary data.</text>
</comment>
<reference evidence="1 2" key="1">
    <citation type="journal article" date="2023" name="Science">
        <title>Complex scaffold remodeling in plant triterpene biosynthesis.</title>
        <authorList>
            <person name="De La Pena R."/>
            <person name="Hodgson H."/>
            <person name="Liu J.C."/>
            <person name="Stephenson M.J."/>
            <person name="Martin A.C."/>
            <person name="Owen C."/>
            <person name="Harkess A."/>
            <person name="Leebens-Mack J."/>
            <person name="Jimenez L.E."/>
            <person name="Osbourn A."/>
            <person name="Sattely E.S."/>
        </authorList>
    </citation>
    <scope>NUCLEOTIDE SEQUENCE [LARGE SCALE GENOMIC DNA]</scope>
    <source>
        <strain evidence="2">cv. JPN11</strain>
        <tissue evidence="1">Leaf</tissue>
    </source>
</reference>
<keyword evidence="2" id="KW-1185">Reference proteome</keyword>
<accession>A0ACC1XDK4</accession>
<organism evidence="1 2">
    <name type="scientific">Melia azedarach</name>
    <name type="common">Chinaberry tree</name>
    <dbReference type="NCBI Taxonomy" id="155640"/>
    <lineage>
        <taxon>Eukaryota</taxon>
        <taxon>Viridiplantae</taxon>
        <taxon>Streptophyta</taxon>
        <taxon>Embryophyta</taxon>
        <taxon>Tracheophyta</taxon>
        <taxon>Spermatophyta</taxon>
        <taxon>Magnoliopsida</taxon>
        <taxon>eudicotyledons</taxon>
        <taxon>Gunneridae</taxon>
        <taxon>Pentapetalae</taxon>
        <taxon>rosids</taxon>
        <taxon>malvids</taxon>
        <taxon>Sapindales</taxon>
        <taxon>Meliaceae</taxon>
        <taxon>Melia</taxon>
    </lineage>
</organism>
<sequence>MDRFFNLTVLLVILLLLNIGAKAEYSADVLTESKSLVHIGAVFDPERVDGVIAEISINLAISDFYAIHPNYETRLYVHFATAKDLVGTAAAAADLLKNFQVDAIIGPQISAAAPFLVELGEKAQVPIISTFESNPTLSPSENPYFIRVAQDDSVQVKAIDAVLQKFKWHEVVLVYEDSDYGKGFISYLIHALQESDVRVAHLSAIHTSAEDFQISGELTKLRKMQTRVFIVYMNTALASRLFALADKAGMMSKGYAWIITAGLSNSLNILDSEVTDSMEGVLGIRSHVPNSKELAFFDRRWKSQLHSMKPNSSVTETNIYALWAYDTVFALAKSVERIRQPANPSTVKPDTSDGTTIFAGVRTSSIGPILRNEIMKTKFKGLSGEFHLVNGQLESPVFEIVNVIGKGRVVGYWTLGKGISQSLDSSRGTNLKRIIWPGDSTIAPIGWAIPSLKVGIPVRLGFPEFLNILADESSNKKEYSGFCIDVFLAVLDTLEKQLGLSIKYEFVHFEDKNGDMAGTYDDLLNGINRKEFNAVVGDITILANRTDFVDFTLPYTESGVTMLVPAKHDNLKNMWIFLKPWTWDLWLTAFSACIVIAVVIRIMEHRTGNSDYRGSPIRQLGLILMFPFCAMVIPQKELVVKDCSRFVLVIWLWLAFILMQSYTANLSSILTVEQLEPTYDDLEKLRREDHFVGFQNGSYVENFLVQQLNFSRDRIRPFTNYREYNEALFNGSKRGGASAIFEEIPYIRVFLKKYGSVYTTAGPIYRTDGFGFAFPKDSPLVSHFSKAILSVREHKTKMDEIERKYFGHKITSPILPPSISTESSSLRAYNFGGLFIIAGIATFLALVSSERYIWQKPVALARLYLSSRHPAPNETESTAPQQPTTEPNVVEHSLQAAQADDLRSSSQNNEITSTEDIVERRMP</sequence>
<gene>
    <name evidence="1" type="ORF">OWV82_019187</name>
</gene>
<evidence type="ECO:0000313" key="2">
    <source>
        <dbReference type="Proteomes" id="UP001164539"/>
    </source>
</evidence>
<proteinExistence type="predicted"/>
<name>A0ACC1XDK4_MELAZ</name>
<dbReference type="EMBL" id="CM051403">
    <property type="protein sequence ID" value="KAJ4709390.1"/>
    <property type="molecule type" value="Genomic_DNA"/>
</dbReference>